<reference evidence="8" key="1">
    <citation type="submission" date="2003-08" db="EMBL/GenBank/DDBJ databases">
        <authorList>
            <person name="Birren B."/>
            <person name="Nusbaum C."/>
            <person name="Abebe A."/>
            <person name="Abouelleil A."/>
            <person name="Adekoya E."/>
            <person name="Ait-zahra M."/>
            <person name="Allen N."/>
            <person name="Allen T."/>
            <person name="An P."/>
            <person name="Anderson M."/>
            <person name="Anderson S."/>
            <person name="Arachchi H."/>
            <person name="Armbruster J."/>
            <person name="Bachantsang P."/>
            <person name="Baldwin J."/>
            <person name="Barry A."/>
            <person name="Bayul T."/>
            <person name="Blitshsteyn B."/>
            <person name="Bloom T."/>
            <person name="Blye J."/>
            <person name="Boguslavskiy L."/>
            <person name="Borowsky M."/>
            <person name="Boukhgalter B."/>
            <person name="Brunache A."/>
            <person name="Butler J."/>
            <person name="Calixte N."/>
            <person name="Calvo S."/>
            <person name="Camarata J."/>
            <person name="Campo K."/>
            <person name="Chang J."/>
            <person name="Cheshatsang Y."/>
            <person name="Citroen M."/>
            <person name="Collymore A."/>
            <person name="Considine T."/>
            <person name="Cook A."/>
            <person name="Cooke P."/>
            <person name="Corum B."/>
            <person name="Cuomo C."/>
            <person name="David R."/>
            <person name="Dawoe T."/>
            <person name="Degray S."/>
            <person name="Dodge S."/>
            <person name="Dooley K."/>
            <person name="Dorje P."/>
            <person name="Dorjee K."/>
            <person name="Dorris L."/>
            <person name="Duffey N."/>
            <person name="Dupes A."/>
            <person name="Elkins T."/>
            <person name="Engels R."/>
            <person name="Erickson J."/>
            <person name="Farina A."/>
            <person name="Faro S."/>
            <person name="Ferreira P."/>
            <person name="Fischer H."/>
            <person name="Fitzgerald M."/>
            <person name="Foley K."/>
            <person name="Gage D."/>
            <person name="Galagan J."/>
            <person name="Gearin G."/>
            <person name="Gnerre S."/>
            <person name="Gnirke A."/>
            <person name="Goyette A."/>
            <person name="Graham J."/>
            <person name="Grandbois E."/>
            <person name="Gyaltsen K."/>
            <person name="Hafez N."/>
            <person name="Hagopian D."/>
            <person name="Hagos B."/>
            <person name="Hall J."/>
            <person name="Hatcher B."/>
            <person name="Heller A."/>
            <person name="Higgins H."/>
            <person name="Honan T."/>
            <person name="Horn A."/>
            <person name="Houde N."/>
            <person name="Hughes L."/>
            <person name="Hulme W."/>
            <person name="Husby E."/>
            <person name="Iliev I."/>
            <person name="Jaffe D."/>
            <person name="Jones C."/>
            <person name="Kamal M."/>
            <person name="Kamat A."/>
            <person name="Kamvysselis M."/>
            <person name="Karlsson E."/>
            <person name="Kells C."/>
            <person name="Kieu A."/>
            <person name="Kisner P."/>
            <person name="Kodira C."/>
            <person name="Kulbokas E."/>
            <person name="Labutti K."/>
            <person name="Lama D."/>
            <person name="Landers T."/>
            <person name="Leger J."/>
            <person name="Levine S."/>
            <person name="Lewis D."/>
            <person name="Lewis T."/>
            <person name="Lindblad-toh K."/>
            <person name="Liu X."/>
            <person name="Lokyitsang T."/>
            <person name="Lokyitsang Y."/>
            <person name="Lucien O."/>
            <person name="Lui A."/>
            <person name="Ma L.J."/>
            <person name="Mabbitt R."/>
            <person name="Macdonald J."/>
            <person name="Maclean C."/>
            <person name="Major J."/>
            <person name="Manning J."/>
            <person name="Marabella R."/>
            <person name="Maru K."/>
            <person name="Matthews C."/>
            <person name="Mauceli E."/>
            <person name="Mccarthy M."/>
            <person name="Mcdonough S."/>
            <person name="Mcghee T."/>
            <person name="Meldrim J."/>
            <person name="Meneus L."/>
            <person name="Mesirov J."/>
            <person name="Mihalev A."/>
            <person name="Mihova T."/>
            <person name="Mikkelsen T."/>
            <person name="Mlenga V."/>
            <person name="Moru K."/>
            <person name="Mozes J."/>
            <person name="Mulrain L."/>
            <person name="Munson G."/>
            <person name="Naylor J."/>
            <person name="Newes C."/>
            <person name="Nguyen C."/>
            <person name="Nguyen N."/>
            <person name="Nguyen T."/>
            <person name="Nicol R."/>
            <person name="Nielsen C."/>
            <person name="Nizzari M."/>
            <person name="Norbu C."/>
            <person name="Norbu N."/>
            <person name="O'donnell P."/>
            <person name="Okoawo O."/>
            <person name="O'leary S."/>
            <person name="Omotosho B."/>
            <person name="O'neill K."/>
            <person name="Osman S."/>
            <person name="Parker S."/>
            <person name="Perrin D."/>
            <person name="Phunkhang P."/>
            <person name="Piqani B."/>
            <person name="Purcell S."/>
            <person name="Rachupka T."/>
            <person name="Ramasamy U."/>
            <person name="Rameau R."/>
            <person name="Ray V."/>
            <person name="Raymond C."/>
            <person name="Retta R."/>
            <person name="Richardson S."/>
            <person name="Rise C."/>
            <person name="Rodriguez J."/>
            <person name="Rogers J."/>
            <person name="Rogov P."/>
            <person name="Rutman M."/>
            <person name="Schupbach R."/>
            <person name="Seaman C."/>
            <person name="Settipalli S."/>
            <person name="Sharpe T."/>
            <person name="Sheridan J."/>
            <person name="Sherpa N."/>
            <person name="Shi J."/>
            <person name="Smirnov S."/>
            <person name="Smith C."/>
            <person name="Sougnez C."/>
            <person name="Spencer B."/>
            <person name="Stalker J."/>
            <person name="Stange-thomann N."/>
            <person name="Stavropoulos S."/>
            <person name="Stetson K."/>
            <person name="Stone C."/>
            <person name="Stone S."/>
            <person name="Stubbs M."/>
            <person name="Talamas J."/>
            <person name="Tchuinga P."/>
            <person name="Tenzing P."/>
            <person name="Tesfaye S."/>
            <person name="Theodore J."/>
            <person name="Thoulutsang Y."/>
            <person name="Topham K."/>
            <person name="Towey S."/>
            <person name="Tsamla T."/>
            <person name="Tsomo N."/>
            <person name="Vallee D."/>
            <person name="Vassiliev H."/>
            <person name="Venkataraman V."/>
            <person name="Vinson J."/>
            <person name="Vo A."/>
            <person name="Wade C."/>
            <person name="Wang S."/>
            <person name="Wangchuk T."/>
            <person name="Wangdi T."/>
            <person name="Whittaker C."/>
            <person name="Wilkinson J."/>
            <person name="Wu Y."/>
            <person name="Wyman D."/>
            <person name="Yadav S."/>
            <person name="Yang S."/>
            <person name="Yang X."/>
            <person name="Yeager S."/>
            <person name="Yee E."/>
            <person name="Young G."/>
            <person name="Zainoun J."/>
            <person name="Zembeck L."/>
            <person name="Zimmer A."/>
            <person name="Zody M."/>
            <person name="Lander E."/>
        </authorList>
    </citation>
    <scope>NUCLEOTIDE SEQUENCE [LARGE SCALE GENOMIC DNA]</scope>
</reference>
<evidence type="ECO:0000256" key="6">
    <source>
        <dbReference type="RuleBase" id="RU361218"/>
    </source>
</evidence>
<dbReference type="InterPro" id="IPR018499">
    <property type="entry name" value="Tetraspanin/Peripherin"/>
</dbReference>
<name>H2Y5R8_CIOSA</name>
<keyword evidence="4 6" id="KW-1133">Transmembrane helix</keyword>
<dbReference type="Gene3D" id="1.10.1450.10">
    <property type="entry name" value="Tetraspanin"/>
    <property type="match status" value="1"/>
</dbReference>
<dbReference type="AlphaFoldDB" id="H2Y5R8"/>
<dbReference type="Pfam" id="PF00335">
    <property type="entry name" value="Tetraspanin"/>
    <property type="match status" value="1"/>
</dbReference>
<dbReference type="Ensembl" id="ENSCSAVT00000000673.1">
    <property type="protein sequence ID" value="ENSCSAVP00000000666.1"/>
    <property type="gene ID" value="ENSCSAVG00000000368.1"/>
</dbReference>
<evidence type="ECO:0000313" key="8">
    <source>
        <dbReference type="Proteomes" id="UP000007875"/>
    </source>
</evidence>
<evidence type="ECO:0000313" key="7">
    <source>
        <dbReference type="Ensembl" id="ENSCSAVP00000000666.1"/>
    </source>
</evidence>
<feature type="transmembrane region" description="Helical" evidence="6">
    <location>
        <begin position="208"/>
        <end position="234"/>
    </location>
</feature>
<dbReference type="PRINTS" id="PR00259">
    <property type="entry name" value="TMFOUR"/>
</dbReference>
<keyword evidence="3 6" id="KW-0812">Transmembrane</keyword>
<comment type="similarity">
    <text evidence="2 6">Belongs to the tetraspanin (TM4SF) family.</text>
</comment>
<dbReference type="InterPro" id="IPR000301">
    <property type="entry name" value="Tetraspanin_animals"/>
</dbReference>
<dbReference type="SUPFAM" id="SSF48652">
    <property type="entry name" value="Tetraspanin"/>
    <property type="match status" value="1"/>
</dbReference>
<keyword evidence="8" id="KW-1185">Reference proteome</keyword>
<feature type="transmembrane region" description="Helical" evidence="6">
    <location>
        <begin position="74"/>
        <end position="98"/>
    </location>
</feature>
<feature type="transmembrane region" description="Helical" evidence="6">
    <location>
        <begin position="45"/>
        <end position="67"/>
    </location>
</feature>
<feature type="transmembrane region" description="Helical" evidence="6">
    <location>
        <begin position="7"/>
        <end position="25"/>
    </location>
</feature>
<evidence type="ECO:0000256" key="1">
    <source>
        <dbReference type="ARBA" id="ARBA00004141"/>
    </source>
</evidence>
<evidence type="ECO:0000256" key="5">
    <source>
        <dbReference type="ARBA" id="ARBA00023136"/>
    </source>
</evidence>
<accession>H2Y5R8</accession>
<comment type="subcellular location">
    <subcellularLocation>
        <location evidence="1 6">Membrane</location>
        <topology evidence="1 6">Multi-pass membrane protein</topology>
    </subcellularLocation>
</comment>
<sequence length="238" mass="25408">MMFVFNVAILLCGCAVLGLGIWVVVDFSSFTATLNATSLLFQYASYVVIVVGSITIVMSFIGCVGAWKKNKCLLVTFAVIHMIFLLAEIAAIVMAFAFTSDLDRLLSDGATKTIKEDYGVTGGVGSSVTVAWDFAQTTLKCCGYHNGNDYIGSYYDVIVTHAQPWPNSCCDLNAAGSYVDVTSCTVRSPRRSTRQGCSTSLKNIVREYAVVIGGVTIGVMMVQLLAVVFACCIASSVA</sequence>
<dbReference type="PANTHER" id="PTHR19282">
    <property type="entry name" value="TETRASPANIN"/>
    <property type="match status" value="1"/>
</dbReference>
<dbReference type="GeneTree" id="ENSGT00940000164476"/>
<dbReference type="Proteomes" id="UP000007875">
    <property type="component" value="Unassembled WGS sequence"/>
</dbReference>
<proteinExistence type="inferred from homology"/>
<evidence type="ECO:0000256" key="3">
    <source>
        <dbReference type="ARBA" id="ARBA00022692"/>
    </source>
</evidence>
<dbReference type="PANTHER" id="PTHR19282:SF519">
    <property type="entry name" value="TETRASPANIN"/>
    <property type="match status" value="1"/>
</dbReference>
<dbReference type="InterPro" id="IPR008952">
    <property type="entry name" value="Tetraspanin_EC2_sf"/>
</dbReference>
<organism evidence="7 8">
    <name type="scientific">Ciona savignyi</name>
    <name type="common">Pacific transparent sea squirt</name>
    <dbReference type="NCBI Taxonomy" id="51511"/>
    <lineage>
        <taxon>Eukaryota</taxon>
        <taxon>Metazoa</taxon>
        <taxon>Chordata</taxon>
        <taxon>Tunicata</taxon>
        <taxon>Ascidiacea</taxon>
        <taxon>Phlebobranchia</taxon>
        <taxon>Cionidae</taxon>
        <taxon>Ciona</taxon>
    </lineage>
</organism>
<evidence type="ECO:0000256" key="2">
    <source>
        <dbReference type="ARBA" id="ARBA00006840"/>
    </source>
</evidence>
<reference evidence="7" key="2">
    <citation type="submission" date="2025-08" db="UniProtKB">
        <authorList>
            <consortium name="Ensembl"/>
        </authorList>
    </citation>
    <scope>IDENTIFICATION</scope>
</reference>
<evidence type="ECO:0000256" key="4">
    <source>
        <dbReference type="ARBA" id="ARBA00022989"/>
    </source>
</evidence>
<dbReference type="PIRSF" id="PIRSF002419">
    <property type="entry name" value="Tetraspanin"/>
    <property type="match status" value="1"/>
</dbReference>
<dbReference type="GO" id="GO:0005886">
    <property type="term" value="C:plasma membrane"/>
    <property type="evidence" value="ECO:0007669"/>
    <property type="project" value="TreeGrafter"/>
</dbReference>
<keyword evidence="5 6" id="KW-0472">Membrane</keyword>
<reference evidence="7" key="3">
    <citation type="submission" date="2025-09" db="UniProtKB">
        <authorList>
            <consortium name="Ensembl"/>
        </authorList>
    </citation>
    <scope>IDENTIFICATION</scope>
</reference>
<protein>
    <recommendedName>
        <fullName evidence="6">Tetraspanin</fullName>
    </recommendedName>
</protein>
<dbReference type="CDD" id="cd03156">
    <property type="entry name" value="uroplakin_I_like_LEL"/>
    <property type="match status" value="1"/>
</dbReference>